<keyword evidence="1" id="KW-0472">Membrane</keyword>
<dbReference type="EMBL" id="NXGH01000017">
    <property type="protein sequence ID" value="PRM89590.1"/>
    <property type="molecule type" value="Genomic_DNA"/>
</dbReference>
<keyword evidence="1" id="KW-0812">Transmembrane</keyword>
<dbReference type="AlphaFoldDB" id="A0A2S9SSL2"/>
<name>A0A2S9SSL2_9BACT</name>
<proteinExistence type="predicted"/>
<protein>
    <submittedName>
        <fullName evidence="2">Uncharacterized protein</fullName>
    </submittedName>
</protein>
<organism evidence="2 3">
    <name type="scientific">Aliarcobacter cryaerophilus</name>
    <dbReference type="NCBI Taxonomy" id="28198"/>
    <lineage>
        <taxon>Bacteria</taxon>
        <taxon>Pseudomonadati</taxon>
        <taxon>Campylobacterota</taxon>
        <taxon>Epsilonproteobacteria</taxon>
        <taxon>Campylobacterales</taxon>
        <taxon>Arcobacteraceae</taxon>
        <taxon>Aliarcobacter</taxon>
    </lineage>
</organism>
<accession>A0A2S9SSL2</accession>
<evidence type="ECO:0000256" key="1">
    <source>
        <dbReference type="SAM" id="Phobius"/>
    </source>
</evidence>
<feature type="transmembrane region" description="Helical" evidence="1">
    <location>
        <begin position="7"/>
        <end position="28"/>
    </location>
</feature>
<keyword evidence="1" id="KW-1133">Transmembrane helix</keyword>
<dbReference type="RefSeq" id="WP_105911935.1">
    <property type="nucleotide sequence ID" value="NZ_NXGH01000017.1"/>
</dbReference>
<sequence length="346" mass="40475">MKSTKWIKIFFGLSLVGALVIGGFNWVVDPYGLITSKNKFDNNLGITSNPSITKLKIDLKADYYLIGTSRVIRVNPNLIEKYLIDKKVYNINISGATFEENTMLANIVHKNSSNFIYGFDAFTLNKNSHSEERFKTYKNELENEFSYFSYFNIDFLTTSLYHIIKKTLNINFNKGFILENEKNYIATFQGIEKHLNLSNLGTKKTGYTNYEIPNEIDILELSKNTTSDDIFIIYPKHFYHYILFQKYQDIEQKYFEAIKLLVNNTNAKVWSFYGINKITLDDKNFDENGWHFKPKISNLIFAKIFNDKSVEIPEDFGVLVTKDNIDEHLENLRKQIEEYDLNKVLE</sequence>
<gene>
    <name evidence="2" type="ORF">CJ671_06660</name>
</gene>
<dbReference type="Proteomes" id="UP000238649">
    <property type="component" value="Unassembled WGS sequence"/>
</dbReference>
<evidence type="ECO:0000313" key="2">
    <source>
        <dbReference type="EMBL" id="PRM89590.1"/>
    </source>
</evidence>
<comment type="caution">
    <text evidence="2">The sequence shown here is derived from an EMBL/GenBank/DDBJ whole genome shotgun (WGS) entry which is preliminary data.</text>
</comment>
<dbReference type="OrthoDB" id="5344481at2"/>
<evidence type="ECO:0000313" key="3">
    <source>
        <dbReference type="Proteomes" id="UP000238649"/>
    </source>
</evidence>
<reference evidence="2 3" key="1">
    <citation type="submission" date="2017-09" db="EMBL/GenBank/DDBJ databases">
        <title>Reassesment of A. cryaerophilus.</title>
        <authorList>
            <person name="Perez-Cataluna A."/>
            <person name="Collado L."/>
            <person name="Salgado O."/>
            <person name="Lefinanco V."/>
            <person name="Figueras M.J."/>
        </authorList>
    </citation>
    <scope>NUCLEOTIDE SEQUENCE [LARGE SCALE GENOMIC DNA]</scope>
    <source>
        <strain evidence="2 3">LMG 9871</strain>
    </source>
</reference>